<reference evidence="7" key="1">
    <citation type="submission" date="2017-02" db="EMBL/GenBank/DDBJ databases">
        <authorList>
            <person name="Varghese N."/>
            <person name="Submissions S."/>
        </authorList>
    </citation>
    <scope>NUCLEOTIDE SEQUENCE [LARGE SCALE GENOMIC DNA]</scope>
    <source>
        <strain evidence="7">R11H</strain>
    </source>
</reference>
<dbReference type="SUPFAM" id="SSF51306">
    <property type="entry name" value="LexA/Signal peptidase"/>
    <property type="match status" value="1"/>
</dbReference>
<evidence type="ECO:0000256" key="1">
    <source>
        <dbReference type="ARBA" id="ARBA00023015"/>
    </source>
</evidence>
<dbReference type="InterPro" id="IPR015927">
    <property type="entry name" value="Peptidase_S24_S26A/B/C"/>
</dbReference>
<dbReference type="Gene3D" id="1.10.260.40">
    <property type="entry name" value="lambda repressor-like DNA-binding domains"/>
    <property type="match status" value="1"/>
</dbReference>
<evidence type="ECO:0000256" key="2">
    <source>
        <dbReference type="ARBA" id="ARBA00023125"/>
    </source>
</evidence>
<dbReference type="InterPro" id="IPR036286">
    <property type="entry name" value="LexA/Signal_pep-like_sf"/>
</dbReference>
<dbReference type="PANTHER" id="PTHR40661">
    <property type="match status" value="1"/>
</dbReference>
<gene>
    <name evidence="6" type="ORF">SAMN06295937_1001253</name>
</gene>
<dbReference type="SMART" id="SM00530">
    <property type="entry name" value="HTH_XRE"/>
    <property type="match status" value="1"/>
</dbReference>
<dbReference type="Proteomes" id="UP000190044">
    <property type="component" value="Unassembled WGS sequence"/>
</dbReference>
<dbReference type="PROSITE" id="PS50943">
    <property type="entry name" value="HTH_CROC1"/>
    <property type="match status" value="1"/>
</dbReference>
<accession>A0A1T4ZX42</accession>
<evidence type="ECO:0000256" key="4">
    <source>
        <dbReference type="SAM" id="MobiDB-lite"/>
    </source>
</evidence>
<dbReference type="CDD" id="cd00093">
    <property type="entry name" value="HTH_XRE"/>
    <property type="match status" value="1"/>
</dbReference>
<dbReference type="GO" id="GO:0003677">
    <property type="term" value="F:DNA binding"/>
    <property type="evidence" value="ECO:0007669"/>
    <property type="project" value="UniProtKB-KW"/>
</dbReference>
<feature type="domain" description="HTH cro/C1-type" evidence="5">
    <location>
        <begin position="31"/>
        <end position="85"/>
    </location>
</feature>
<proteinExistence type="predicted"/>
<keyword evidence="1" id="KW-0805">Transcription regulation</keyword>
<dbReference type="InterPro" id="IPR010982">
    <property type="entry name" value="Lambda_DNA-bd_dom_sf"/>
</dbReference>
<evidence type="ECO:0000259" key="5">
    <source>
        <dbReference type="PROSITE" id="PS50943"/>
    </source>
</evidence>
<keyword evidence="3" id="KW-0804">Transcription</keyword>
<keyword evidence="2" id="KW-0238">DNA-binding</keyword>
<dbReference type="CDD" id="cd06462">
    <property type="entry name" value="Peptidase_S24_S26"/>
    <property type="match status" value="1"/>
</dbReference>
<organism evidence="6 7">
    <name type="scientific">Sphingopyxis flava</name>
    <dbReference type="NCBI Taxonomy" id="1507287"/>
    <lineage>
        <taxon>Bacteria</taxon>
        <taxon>Pseudomonadati</taxon>
        <taxon>Pseudomonadota</taxon>
        <taxon>Alphaproteobacteria</taxon>
        <taxon>Sphingomonadales</taxon>
        <taxon>Sphingomonadaceae</taxon>
        <taxon>Sphingopyxis</taxon>
    </lineage>
</organism>
<dbReference type="EMBL" id="FUYP01000001">
    <property type="protein sequence ID" value="SKB26933.1"/>
    <property type="molecule type" value="Genomic_DNA"/>
</dbReference>
<evidence type="ECO:0000313" key="6">
    <source>
        <dbReference type="EMBL" id="SKB26933.1"/>
    </source>
</evidence>
<dbReference type="Pfam" id="PF01381">
    <property type="entry name" value="HTH_3"/>
    <property type="match status" value="1"/>
</dbReference>
<sequence length="262" mass="28652">MQAGIFLGELELCRGLDYASRMSKPILAQNIAALRHSLGMNQTQFAAAIGTQQANISKWEKGATAPEGDNLSALAELAGVSEREFRDLDWVPKAGGARGPNGRPLDLKRAPEQFPTRGAYDDVGAVKLKCLNLELAMGEGTDLAEWFEETEVSFDANWLSAISPAPFERLIIGRGVGDSMRPTIGDQDDVLIDLDQNELKRADRVYAITIDGAGAVKRLMPSPEKGMIEVVSDNPDHPARVRTYPKAMIRIIGRVVWSGRRH</sequence>
<dbReference type="Gene3D" id="2.10.109.10">
    <property type="entry name" value="Umud Fragment, subunit A"/>
    <property type="match status" value="1"/>
</dbReference>
<protein>
    <submittedName>
        <fullName evidence="6">Peptidase S24-like</fullName>
    </submittedName>
</protein>
<dbReference type="Pfam" id="PF00717">
    <property type="entry name" value="Peptidase_S24"/>
    <property type="match status" value="1"/>
</dbReference>
<dbReference type="SUPFAM" id="SSF47413">
    <property type="entry name" value="lambda repressor-like DNA-binding domains"/>
    <property type="match status" value="1"/>
</dbReference>
<keyword evidence="7" id="KW-1185">Reference proteome</keyword>
<feature type="region of interest" description="Disordered" evidence="4">
    <location>
        <begin position="92"/>
        <end position="112"/>
    </location>
</feature>
<evidence type="ECO:0000256" key="3">
    <source>
        <dbReference type="ARBA" id="ARBA00023163"/>
    </source>
</evidence>
<name>A0A1T4ZX42_9SPHN</name>
<evidence type="ECO:0000313" key="7">
    <source>
        <dbReference type="Proteomes" id="UP000190044"/>
    </source>
</evidence>
<dbReference type="PANTHER" id="PTHR40661:SF3">
    <property type="entry name" value="FELS-1 PROPHAGE TRANSCRIPTIONAL REGULATOR"/>
    <property type="match status" value="1"/>
</dbReference>
<dbReference type="AlphaFoldDB" id="A0A1T4ZX42"/>
<dbReference type="InterPro" id="IPR001387">
    <property type="entry name" value="Cro/C1-type_HTH"/>
</dbReference>